<dbReference type="PANTHER" id="PTHR14097:SF7">
    <property type="entry name" value="OXIDOREDUCTASE HTATIP2"/>
    <property type="match status" value="1"/>
</dbReference>
<dbReference type="RefSeq" id="WP_087551897.1">
    <property type="nucleotide sequence ID" value="NZ_CP033133.1"/>
</dbReference>
<dbReference type="GO" id="GO:0051287">
    <property type="term" value="F:NAD binding"/>
    <property type="evidence" value="ECO:0007669"/>
    <property type="project" value="InterPro"/>
</dbReference>
<organism evidence="2 3">
    <name type="scientific">Acinetobacter wuhouensis</name>
    <dbReference type="NCBI Taxonomy" id="1879050"/>
    <lineage>
        <taxon>Bacteria</taxon>
        <taxon>Pseudomonadati</taxon>
        <taxon>Pseudomonadota</taxon>
        <taxon>Gammaproteobacteria</taxon>
        <taxon>Moraxellales</taxon>
        <taxon>Moraxellaceae</taxon>
        <taxon>Acinetobacter</taxon>
    </lineage>
</organism>
<dbReference type="Proteomes" id="UP000279962">
    <property type="component" value="Chromosome"/>
</dbReference>
<dbReference type="InterPro" id="IPR000534">
    <property type="entry name" value="Semialdehyde_DH_NAD-bd"/>
</dbReference>
<proteinExistence type="predicted"/>
<evidence type="ECO:0000313" key="3">
    <source>
        <dbReference type="Proteomes" id="UP000279962"/>
    </source>
</evidence>
<feature type="domain" description="Semialdehyde dehydrogenase NAD-binding" evidence="1">
    <location>
        <begin position="8"/>
        <end position="86"/>
    </location>
</feature>
<dbReference type="EMBL" id="CP033133">
    <property type="protein sequence ID" value="AYO54293.1"/>
    <property type="molecule type" value="Genomic_DNA"/>
</dbReference>
<reference evidence="2 3" key="1">
    <citation type="submission" date="2018-10" db="EMBL/GenBank/DDBJ databases">
        <title>The complete genome of Acinetobacter wuhouensis strain WCHAW010062.</title>
        <authorList>
            <person name="Hu Y."/>
            <person name="Long H."/>
            <person name="Feng Y."/>
            <person name="Zong Z."/>
        </authorList>
    </citation>
    <scope>NUCLEOTIDE SEQUENCE [LARGE SCALE GENOMIC DNA]</scope>
    <source>
        <strain evidence="2 3">WCHAW010062</strain>
    </source>
</reference>
<evidence type="ECO:0000313" key="2">
    <source>
        <dbReference type="EMBL" id="AYO54293.1"/>
    </source>
</evidence>
<gene>
    <name evidence="2" type="ORF">CDG68_11875</name>
</gene>
<sequence length="226" mass="25817">MTNSIKRAIVIGATGLVGKSLVEQLNSLSSCEKITVVVRKQNSEFEQYAKVEQFVLDDFLLLNDQDVNGYSHAFSCLGSTIKKAGSKQAFYNIDFEINAHFADLFEMTETHFLLVSAMGAKAGSPIFYNQVKGELEEYIQKLNLYRFSIIRPSLLLGDRREERFLEDATQKLYHKFSHLVPNSFKYKPVTAEQVAHTMVEVAQTQTQKIEIYDNLYIQNLRIQNAK</sequence>
<dbReference type="Gene3D" id="3.40.50.720">
    <property type="entry name" value="NAD(P)-binding Rossmann-like Domain"/>
    <property type="match status" value="1"/>
</dbReference>
<name>A0A3G2T223_9GAMM</name>
<dbReference type="PANTHER" id="PTHR14097">
    <property type="entry name" value="OXIDOREDUCTASE HTATIP2"/>
    <property type="match status" value="1"/>
</dbReference>
<dbReference type="GO" id="GO:0016620">
    <property type="term" value="F:oxidoreductase activity, acting on the aldehyde or oxo group of donors, NAD or NADP as acceptor"/>
    <property type="evidence" value="ECO:0007669"/>
    <property type="project" value="InterPro"/>
</dbReference>
<dbReference type="InterPro" id="IPR036291">
    <property type="entry name" value="NAD(P)-bd_dom_sf"/>
</dbReference>
<evidence type="ECO:0000259" key="1">
    <source>
        <dbReference type="Pfam" id="PF01118"/>
    </source>
</evidence>
<dbReference type="AlphaFoldDB" id="A0A3G2T223"/>
<accession>A0A3G2T223</accession>
<protein>
    <submittedName>
        <fullName evidence="2">Nucleoside-diphosphate sugar epimerase</fullName>
    </submittedName>
</protein>
<dbReference type="SUPFAM" id="SSF51735">
    <property type="entry name" value="NAD(P)-binding Rossmann-fold domains"/>
    <property type="match status" value="1"/>
</dbReference>
<dbReference type="Pfam" id="PF01118">
    <property type="entry name" value="Semialdhyde_dh"/>
    <property type="match status" value="1"/>
</dbReference>